<evidence type="ECO:0000313" key="3">
    <source>
        <dbReference type="Proteomes" id="UP000784294"/>
    </source>
</evidence>
<name>A0A448WSD5_9PLAT</name>
<keyword evidence="1" id="KW-0812">Transmembrane</keyword>
<reference evidence="2" key="1">
    <citation type="submission" date="2018-11" db="EMBL/GenBank/DDBJ databases">
        <authorList>
            <consortium name="Pathogen Informatics"/>
        </authorList>
    </citation>
    <scope>NUCLEOTIDE SEQUENCE</scope>
</reference>
<evidence type="ECO:0000313" key="2">
    <source>
        <dbReference type="EMBL" id="VEL19057.1"/>
    </source>
</evidence>
<keyword evidence="3" id="KW-1185">Reference proteome</keyword>
<dbReference type="EMBL" id="CAAALY010039852">
    <property type="protein sequence ID" value="VEL19057.1"/>
    <property type="molecule type" value="Genomic_DNA"/>
</dbReference>
<evidence type="ECO:0000256" key="1">
    <source>
        <dbReference type="SAM" id="Phobius"/>
    </source>
</evidence>
<dbReference type="Proteomes" id="UP000784294">
    <property type="component" value="Unassembled WGS sequence"/>
</dbReference>
<proteinExistence type="predicted"/>
<comment type="caution">
    <text evidence="2">The sequence shown here is derived from an EMBL/GenBank/DDBJ whole genome shotgun (WGS) entry which is preliminary data.</text>
</comment>
<sequence length="142" mass="15962">MLLGANTDVATIVSGLAGWLRQLRMERKLSALGVTLALSFSLFLSLSLHLSYLRVYPAEHWKGVCEKHHLLAYKMGVAIRLAKCMKCPSLNFCLGGNIVCSQERQSQEKSHRNGPDVRVRPFVQNWMCLIKENETNGFREAG</sequence>
<organism evidence="2 3">
    <name type="scientific">Protopolystoma xenopodis</name>
    <dbReference type="NCBI Taxonomy" id="117903"/>
    <lineage>
        <taxon>Eukaryota</taxon>
        <taxon>Metazoa</taxon>
        <taxon>Spiralia</taxon>
        <taxon>Lophotrochozoa</taxon>
        <taxon>Platyhelminthes</taxon>
        <taxon>Monogenea</taxon>
        <taxon>Polyopisthocotylea</taxon>
        <taxon>Polystomatidea</taxon>
        <taxon>Polystomatidae</taxon>
        <taxon>Protopolystoma</taxon>
    </lineage>
</organism>
<keyword evidence="1" id="KW-1133">Transmembrane helix</keyword>
<keyword evidence="1" id="KW-0472">Membrane</keyword>
<gene>
    <name evidence="2" type="ORF">PXEA_LOCUS12497</name>
</gene>
<accession>A0A448WSD5</accession>
<feature type="transmembrane region" description="Helical" evidence="1">
    <location>
        <begin position="29"/>
        <end position="52"/>
    </location>
</feature>
<protein>
    <submittedName>
        <fullName evidence="2">Uncharacterized protein</fullName>
    </submittedName>
</protein>
<dbReference type="AlphaFoldDB" id="A0A448WSD5"/>